<protein>
    <submittedName>
        <fullName evidence="2">Uncharacterized protein</fullName>
    </submittedName>
</protein>
<keyword evidence="1" id="KW-1133">Transmembrane helix</keyword>
<sequence>MKRIQDSGQKRKLKIALYKFAVGLKTLTISIIGRGIFDLIQTEIIQNICRFLPLSPINYPNYRIECRFETICATETICTTIIKEHYQMISLNLYIIFFDSLPAMILNDVSNFSITAKALPMLIY</sequence>
<evidence type="ECO:0000313" key="3">
    <source>
        <dbReference type="Proteomes" id="UP000035331"/>
    </source>
</evidence>
<accession>A0A0G3CF22</accession>
<organism evidence="2 3">
    <name type="scientific">Methanosarcina barkeri CM1</name>
    <dbReference type="NCBI Taxonomy" id="796385"/>
    <lineage>
        <taxon>Archaea</taxon>
        <taxon>Methanobacteriati</taxon>
        <taxon>Methanobacteriota</taxon>
        <taxon>Stenosarchaea group</taxon>
        <taxon>Methanomicrobia</taxon>
        <taxon>Methanosarcinales</taxon>
        <taxon>Methanosarcinaceae</taxon>
        <taxon>Methanosarcina</taxon>
    </lineage>
</organism>
<evidence type="ECO:0000256" key="1">
    <source>
        <dbReference type="SAM" id="Phobius"/>
    </source>
</evidence>
<dbReference type="PATRIC" id="fig|796385.3.peg.4331"/>
<evidence type="ECO:0000313" key="2">
    <source>
        <dbReference type="EMBL" id="AKJ40556.1"/>
    </source>
</evidence>
<reference evidence="3" key="1">
    <citation type="submission" date="2014-06" db="EMBL/GenBank/DDBJ databases">
        <title>The complete genome sequence of Methanosarcina barkeri CM1.</title>
        <authorList>
            <consortium name="Pastoral Greenhouse Gas Research Consortium"/>
            <person name="Lambie S.C."/>
            <person name="Leahy S.C."/>
            <person name="Kelly W.J."/>
            <person name="Li D."/>
            <person name="Reilly K."/>
            <person name="Attwood G.T."/>
            <person name="Altermann E."/>
        </authorList>
    </citation>
    <scope>NUCLEOTIDE SEQUENCE [LARGE SCALE GENOMIC DNA]</scope>
    <source>
        <strain evidence="3">CM1</strain>
    </source>
</reference>
<gene>
    <name evidence="2" type="ORF">MCM1_3573</name>
</gene>
<keyword evidence="1" id="KW-0812">Transmembrane</keyword>
<proteinExistence type="predicted"/>
<dbReference type="AlphaFoldDB" id="A0A0G3CF22"/>
<dbReference type="Proteomes" id="UP000035331">
    <property type="component" value="Chromosome"/>
</dbReference>
<feature type="transmembrane region" description="Helical" evidence="1">
    <location>
        <begin position="16"/>
        <end position="37"/>
    </location>
</feature>
<name>A0A0G3CF22_METBA</name>
<keyword evidence="1" id="KW-0472">Membrane</keyword>
<reference evidence="2 3" key="2">
    <citation type="journal article" date="2015" name="Stand. Genomic Sci.">
        <title>The complete genome sequence of the rumen methanogen Methanosarcina barkeri CM1.</title>
        <authorList>
            <person name="Lambie S.C."/>
            <person name="Kelly W.J."/>
            <person name="Leahy S.C."/>
            <person name="Li D."/>
            <person name="Reilly K."/>
            <person name="McAllister T.A."/>
            <person name="Valle E.R."/>
            <person name="Attwood G.T."/>
            <person name="Altermann E."/>
        </authorList>
    </citation>
    <scope>NUCLEOTIDE SEQUENCE [LARGE SCALE GENOMIC DNA]</scope>
    <source>
        <strain evidence="2 3">CM1</strain>
    </source>
</reference>
<dbReference type="EMBL" id="CP008746">
    <property type="protein sequence ID" value="AKJ40556.1"/>
    <property type="molecule type" value="Genomic_DNA"/>
</dbReference>